<dbReference type="Gene3D" id="3.40.50.720">
    <property type="entry name" value="NAD(P)-binding Rossmann-like Domain"/>
    <property type="match status" value="1"/>
</dbReference>
<dbReference type="PANTHER" id="PTHR43157">
    <property type="entry name" value="PHOSPHATIDYLINOSITOL-GLYCAN BIOSYNTHESIS CLASS F PROTEIN-RELATED"/>
    <property type="match status" value="1"/>
</dbReference>
<evidence type="ECO:0000313" key="3">
    <source>
        <dbReference type="Proteomes" id="UP000198520"/>
    </source>
</evidence>
<dbReference type="Proteomes" id="UP000198520">
    <property type="component" value="Unassembled WGS sequence"/>
</dbReference>
<dbReference type="SUPFAM" id="SSF51735">
    <property type="entry name" value="NAD(P)-binding Rossmann-fold domains"/>
    <property type="match status" value="1"/>
</dbReference>
<accession>A0A1I2CAZ8</accession>
<dbReference type="GO" id="GO:0016491">
    <property type="term" value="F:oxidoreductase activity"/>
    <property type="evidence" value="ECO:0007669"/>
    <property type="project" value="UniProtKB-KW"/>
</dbReference>
<dbReference type="AlphaFoldDB" id="A0A1I2CAZ8"/>
<dbReference type="RefSeq" id="WP_093374096.1">
    <property type="nucleotide sequence ID" value="NZ_BNAN01000001.1"/>
</dbReference>
<dbReference type="InterPro" id="IPR002347">
    <property type="entry name" value="SDR_fam"/>
</dbReference>
<organism evidence="2 3">
    <name type="scientific">Flavimobilis marinus</name>
    <dbReference type="NCBI Taxonomy" id="285351"/>
    <lineage>
        <taxon>Bacteria</taxon>
        <taxon>Bacillati</taxon>
        <taxon>Actinomycetota</taxon>
        <taxon>Actinomycetes</taxon>
        <taxon>Micrococcales</taxon>
        <taxon>Jonesiaceae</taxon>
        <taxon>Flavimobilis</taxon>
    </lineage>
</organism>
<dbReference type="Pfam" id="PF00106">
    <property type="entry name" value="adh_short"/>
    <property type="match status" value="1"/>
</dbReference>
<name>A0A1I2CAZ8_9MICO</name>
<keyword evidence="3" id="KW-1185">Reference proteome</keyword>
<dbReference type="PANTHER" id="PTHR43157:SF31">
    <property type="entry name" value="PHOSPHATIDYLINOSITOL-GLYCAN BIOSYNTHESIS CLASS F PROTEIN"/>
    <property type="match status" value="1"/>
</dbReference>
<evidence type="ECO:0000313" key="2">
    <source>
        <dbReference type="EMBL" id="SFE64973.1"/>
    </source>
</evidence>
<dbReference type="OrthoDB" id="3237043at2"/>
<proteinExistence type="predicted"/>
<reference evidence="3" key="1">
    <citation type="submission" date="2016-10" db="EMBL/GenBank/DDBJ databases">
        <authorList>
            <person name="Varghese N."/>
            <person name="Submissions S."/>
        </authorList>
    </citation>
    <scope>NUCLEOTIDE SEQUENCE [LARGE SCALE GENOMIC DNA]</scope>
    <source>
        <strain evidence="3">DSM 19083</strain>
    </source>
</reference>
<dbReference type="PRINTS" id="PR00081">
    <property type="entry name" value="GDHRDH"/>
</dbReference>
<keyword evidence="1" id="KW-0560">Oxidoreductase</keyword>
<protein>
    <submittedName>
        <fullName evidence="2">Short-chain dehydrogenase</fullName>
    </submittedName>
</protein>
<dbReference type="STRING" id="285351.SAMN04488035_0016"/>
<dbReference type="EMBL" id="FONZ01000001">
    <property type="protein sequence ID" value="SFE64973.1"/>
    <property type="molecule type" value="Genomic_DNA"/>
</dbReference>
<sequence>MSPKTIVLTGASDGIGAAAARRLVADGHTVAVVGRSPQKTAALARELGAECFVADFARLTDVRSLADALQSAYPRIDVLVNNAGGIFGDQTRTVDGFEKTLQVNHLAPFLLTHLLLDVLIASRASIVNTASVAARLFGNIDLADLNNETKYSANKAYGDAKLANILFAKELDRRFGDRGITAVAFHPGVVRTSFASDTTSLMRFLYRTPLARLAGFLTPEQGAEPLVWLAEGTPGRDWVSGEYYEKKKVAATNPQAADAQLAADLWVRSAEMVGLPGAGR</sequence>
<gene>
    <name evidence="2" type="ORF">SAMN04488035_0016</name>
</gene>
<dbReference type="InterPro" id="IPR036291">
    <property type="entry name" value="NAD(P)-bd_dom_sf"/>
</dbReference>
<evidence type="ECO:0000256" key="1">
    <source>
        <dbReference type="ARBA" id="ARBA00023002"/>
    </source>
</evidence>